<keyword evidence="3" id="KW-1185">Reference proteome</keyword>
<feature type="region of interest" description="Disordered" evidence="1">
    <location>
        <begin position="1"/>
        <end position="20"/>
    </location>
</feature>
<feature type="region of interest" description="Disordered" evidence="1">
    <location>
        <begin position="379"/>
        <end position="423"/>
    </location>
</feature>
<dbReference type="EMBL" id="JAPDRN010000027">
    <property type="protein sequence ID" value="KAJ9636925.1"/>
    <property type="molecule type" value="Genomic_DNA"/>
</dbReference>
<evidence type="ECO:0000256" key="1">
    <source>
        <dbReference type="SAM" id="MobiDB-lite"/>
    </source>
</evidence>
<comment type="caution">
    <text evidence="2">The sequence shown here is derived from an EMBL/GenBank/DDBJ whole genome shotgun (WGS) entry which is preliminary data.</text>
</comment>
<evidence type="ECO:0000313" key="2">
    <source>
        <dbReference type="EMBL" id="KAJ9636925.1"/>
    </source>
</evidence>
<proteinExistence type="predicted"/>
<gene>
    <name evidence="2" type="ORF">H2204_005071</name>
</gene>
<feature type="compositionally biased region" description="Basic residues" evidence="1">
    <location>
        <begin position="403"/>
        <end position="415"/>
    </location>
</feature>
<feature type="region of interest" description="Disordered" evidence="1">
    <location>
        <begin position="314"/>
        <end position="334"/>
    </location>
</feature>
<evidence type="ECO:0000313" key="3">
    <source>
        <dbReference type="Proteomes" id="UP001172681"/>
    </source>
</evidence>
<dbReference type="AlphaFoldDB" id="A0AA38Y635"/>
<reference evidence="2" key="1">
    <citation type="submission" date="2022-10" db="EMBL/GenBank/DDBJ databases">
        <title>Culturing micro-colonial fungi from biological soil crusts in the Mojave desert and describing Neophaeococcomyces mojavensis, and introducing the new genera and species Taxawa tesnikishii.</title>
        <authorList>
            <person name="Kurbessoian T."/>
            <person name="Stajich J.E."/>
        </authorList>
    </citation>
    <scope>NUCLEOTIDE SEQUENCE</scope>
    <source>
        <strain evidence="2">TK_35</strain>
    </source>
</reference>
<sequence length="423" mass="47983">MESNYSFFTWPPPDAQGASDPISDENDDMLDFMDMTGYDGDLDVLQPVDQGIATASHIPPFQQQPPAGQPLNASDALPEFTRSNRHIRLPLDHPISFQPVVIGTGADAGSNLMALFGVEETPRTRWYLLVQEGRKGRDAWSKYPSSTMPIPPGLTLAEICRGYPNHVWGTGLRLFESEGWKAKQIFDHLPVDARNQGAPSRPWNYLQARLLREKKNLYQEQTGLKWNPVPKSLGTMPAMQQQPAPINQHEPQPTGPPTEQQRRHRIHHARPVPLDVLLRPFDNASQDVPAARYEQFPSQGLLAEQFPLQPLEAEQFPPQRPYPDPLLSQPQPLGYPFQPERFPQQPPHPAPFSSPGLIHQQPLEDPFLSPVILQPHEDPIRTERFPQRPPYPYRGALTVQRRNPMRTHGGHRSRVVRPEESQY</sequence>
<feature type="region of interest" description="Disordered" evidence="1">
    <location>
        <begin position="231"/>
        <end position="263"/>
    </location>
</feature>
<accession>A0AA38Y635</accession>
<name>A0AA38Y635_9EURO</name>
<dbReference type="Proteomes" id="UP001172681">
    <property type="component" value="Unassembled WGS sequence"/>
</dbReference>
<organism evidence="2 3">
    <name type="scientific">Knufia peltigerae</name>
    <dbReference type="NCBI Taxonomy" id="1002370"/>
    <lineage>
        <taxon>Eukaryota</taxon>
        <taxon>Fungi</taxon>
        <taxon>Dikarya</taxon>
        <taxon>Ascomycota</taxon>
        <taxon>Pezizomycotina</taxon>
        <taxon>Eurotiomycetes</taxon>
        <taxon>Chaetothyriomycetidae</taxon>
        <taxon>Chaetothyriales</taxon>
        <taxon>Trichomeriaceae</taxon>
        <taxon>Knufia</taxon>
    </lineage>
</organism>
<protein>
    <submittedName>
        <fullName evidence="2">Uncharacterized protein</fullName>
    </submittedName>
</protein>